<dbReference type="HOGENOM" id="CLU_2454579_0_0_1"/>
<evidence type="ECO:0000313" key="3">
    <source>
        <dbReference type="Proteomes" id="UP000002497"/>
    </source>
</evidence>
<reference evidence="3" key="2">
    <citation type="submission" date="2010-03" db="EMBL/GenBank/DDBJ databases">
        <title>The genome sequence of Coccidioides posadasii strain Silveira.</title>
        <authorList>
            <consortium name="The Broad Institute Genome Sequencing Center for Infectious Disease"/>
            <person name="Neafsey D."/>
            <person name="Orbach M."/>
            <person name="Henn M.R."/>
            <person name="Cole G.T."/>
            <person name="Galgiani J."/>
            <person name="Gardner M.J."/>
            <person name="Kirkland T.N."/>
            <person name="Taylor J.W."/>
            <person name="Young S.K."/>
            <person name="Zeng Q."/>
            <person name="Koehrsen M."/>
            <person name="Alvarado L."/>
            <person name="Berlin A."/>
            <person name="Borenstein D."/>
            <person name="Chapman S.B."/>
            <person name="Chen Z."/>
            <person name="Engels R."/>
            <person name="Freedman E."/>
            <person name="Gellesch M."/>
            <person name="Goldberg J."/>
            <person name="Griggs A."/>
            <person name="Gujja S."/>
            <person name="Heilman E."/>
            <person name="Heiman D."/>
            <person name="Howarth C."/>
            <person name="Jen D."/>
            <person name="Larson L."/>
            <person name="Mehta T."/>
            <person name="Neiman D."/>
            <person name="Park D."/>
            <person name="Pearson M."/>
            <person name="Richards J."/>
            <person name="Roberts A."/>
            <person name="Saif S."/>
            <person name="Shea T."/>
            <person name="Shenoy N."/>
            <person name="Sisk P."/>
            <person name="Stolte C."/>
            <person name="Sykes S."/>
            <person name="Walk T."/>
            <person name="White J."/>
            <person name="Yandava C."/>
            <person name="Haas B."/>
            <person name="Nusbaum C."/>
            <person name="Birren B."/>
        </authorList>
    </citation>
    <scope>NUCLEOTIDE SEQUENCE [LARGE SCALE GENOMIC DNA]</scope>
    <source>
        <strain evidence="3">RMSCC 757 / Silveira</strain>
    </source>
</reference>
<evidence type="ECO:0000313" key="2">
    <source>
        <dbReference type="EMBL" id="EFW19551.1"/>
    </source>
</evidence>
<reference evidence="3" key="1">
    <citation type="journal article" date="2010" name="Genome Res.">
        <title>Population genomic sequencing of Coccidioides fungi reveals recent hybridization and transposon control.</title>
        <authorList>
            <person name="Neafsey D.E."/>
            <person name="Barker B.M."/>
            <person name="Sharpton T.J."/>
            <person name="Stajich J.E."/>
            <person name="Park D.J."/>
            <person name="Whiston E."/>
            <person name="Hung C.-Y."/>
            <person name="McMahan C."/>
            <person name="White J."/>
            <person name="Sykes S."/>
            <person name="Heiman D."/>
            <person name="Young S."/>
            <person name="Zeng Q."/>
            <person name="Abouelleil A."/>
            <person name="Aftuck L."/>
            <person name="Bessette D."/>
            <person name="Brown A."/>
            <person name="FitzGerald M."/>
            <person name="Lui A."/>
            <person name="Macdonald J.P."/>
            <person name="Priest M."/>
            <person name="Orbach M.J."/>
            <person name="Galgiani J.N."/>
            <person name="Kirkland T.N."/>
            <person name="Cole G.T."/>
            <person name="Birren B.W."/>
            <person name="Henn M.R."/>
            <person name="Taylor J.W."/>
            <person name="Rounsley S.D."/>
        </authorList>
    </citation>
    <scope>NUCLEOTIDE SEQUENCE [LARGE SCALE GENOMIC DNA]</scope>
    <source>
        <strain evidence="3">RMSCC 757 / Silveira</strain>
    </source>
</reference>
<evidence type="ECO:0000256" key="1">
    <source>
        <dbReference type="SAM" id="MobiDB-lite"/>
    </source>
</evidence>
<protein>
    <submittedName>
        <fullName evidence="2">Uncharacterized protein</fullName>
    </submittedName>
</protein>
<proteinExistence type="predicted"/>
<sequence>MLENPRKCVKQEQRLHTMSGLWAGRNSNTCYPAGWLRNNLKNIFASCSTRKSRHHSRSASRAASTCSSDPTRRGPPQINSSNRIRIESL</sequence>
<keyword evidence="3" id="KW-1185">Reference proteome</keyword>
<dbReference type="Proteomes" id="UP000002497">
    <property type="component" value="Unassembled WGS sequence"/>
</dbReference>
<dbReference type="VEuPathDB" id="FungiDB:CPSG_03935"/>
<name>E9D2Y7_COCPS</name>
<gene>
    <name evidence="2" type="ORF">CPSG_03935</name>
</gene>
<dbReference type="AlphaFoldDB" id="E9D2Y7"/>
<organism evidence="3">
    <name type="scientific">Coccidioides posadasii (strain RMSCC 757 / Silveira)</name>
    <name type="common">Valley fever fungus</name>
    <dbReference type="NCBI Taxonomy" id="443226"/>
    <lineage>
        <taxon>Eukaryota</taxon>
        <taxon>Fungi</taxon>
        <taxon>Dikarya</taxon>
        <taxon>Ascomycota</taxon>
        <taxon>Pezizomycotina</taxon>
        <taxon>Eurotiomycetes</taxon>
        <taxon>Eurotiomycetidae</taxon>
        <taxon>Onygenales</taxon>
        <taxon>Onygenaceae</taxon>
        <taxon>Coccidioides</taxon>
    </lineage>
</organism>
<feature type="compositionally biased region" description="Low complexity" evidence="1">
    <location>
        <begin position="59"/>
        <end position="68"/>
    </location>
</feature>
<accession>E9D2Y7</accession>
<feature type="region of interest" description="Disordered" evidence="1">
    <location>
        <begin position="49"/>
        <end position="89"/>
    </location>
</feature>
<dbReference type="EMBL" id="GL636490">
    <property type="protein sequence ID" value="EFW19551.1"/>
    <property type="molecule type" value="Genomic_DNA"/>
</dbReference>